<feature type="region of interest" description="Disordered" evidence="1">
    <location>
        <begin position="1"/>
        <end position="77"/>
    </location>
</feature>
<accession>H6L837</accession>
<dbReference type="HOGENOM" id="CLU_2636000_0_0_10"/>
<evidence type="ECO:0000313" key="3">
    <source>
        <dbReference type="Proteomes" id="UP000007519"/>
    </source>
</evidence>
<dbReference type="Proteomes" id="UP000007519">
    <property type="component" value="Chromosome"/>
</dbReference>
<evidence type="ECO:0000313" key="2">
    <source>
        <dbReference type="EMBL" id="AFC25365.1"/>
    </source>
</evidence>
<keyword evidence="3" id="KW-1185">Reference proteome</keyword>
<dbReference type="AlphaFoldDB" id="H6L837"/>
<feature type="compositionally biased region" description="Basic and acidic residues" evidence="1">
    <location>
        <begin position="54"/>
        <end position="64"/>
    </location>
</feature>
<organism evidence="2 3">
    <name type="scientific">Saprospira grandis (strain Lewin)</name>
    <dbReference type="NCBI Taxonomy" id="984262"/>
    <lineage>
        <taxon>Bacteria</taxon>
        <taxon>Pseudomonadati</taxon>
        <taxon>Bacteroidota</taxon>
        <taxon>Saprospiria</taxon>
        <taxon>Saprospirales</taxon>
        <taxon>Saprospiraceae</taxon>
        <taxon>Saprospira</taxon>
    </lineage>
</organism>
<dbReference type="STRING" id="984262.SGRA_2637"/>
<feature type="compositionally biased region" description="Low complexity" evidence="1">
    <location>
        <begin position="40"/>
        <end position="49"/>
    </location>
</feature>
<reference evidence="2 3" key="1">
    <citation type="journal article" date="2012" name="Stand. Genomic Sci.">
        <title>Complete genome sequencing and analysis of Saprospira grandis str. Lewin, a predatory marine bacterium.</title>
        <authorList>
            <person name="Saw J.H."/>
            <person name="Yuryev A."/>
            <person name="Kanbe M."/>
            <person name="Hou S."/>
            <person name="Young A.G."/>
            <person name="Aizawa S."/>
            <person name="Alam M."/>
        </authorList>
    </citation>
    <scope>NUCLEOTIDE SEQUENCE [LARGE SCALE GENOMIC DNA]</scope>
    <source>
        <strain evidence="2 3">Lewin</strain>
    </source>
</reference>
<proteinExistence type="predicted"/>
<feature type="compositionally biased region" description="Polar residues" evidence="1">
    <location>
        <begin position="14"/>
        <end position="23"/>
    </location>
</feature>
<evidence type="ECO:0000256" key="1">
    <source>
        <dbReference type="SAM" id="MobiDB-lite"/>
    </source>
</evidence>
<dbReference type="EMBL" id="CP002831">
    <property type="protein sequence ID" value="AFC25365.1"/>
    <property type="molecule type" value="Genomic_DNA"/>
</dbReference>
<gene>
    <name evidence="2" type="ordered locus">SGRA_2637</name>
</gene>
<dbReference type="KEGG" id="sgn:SGRA_2637"/>
<sequence>MGGKLGQGRAWPSDVQQWPSGQTEPLKAVKGRADLRAAKRSAASAAQLRPQKNQLKDKHKKGEEVVLGEANSGRKKL</sequence>
<name>H6L837_SAPGL</name>
<protein>
    <submittedName>
        <fullName evidence="2">Uncharacterized protein</fullName>
    </submittedName>
</protein>